<feature type="compositionally biased region" description="Basic and acidic residues" evidence="1">
    <location>
        <begin position="98"/>
        <end position="109"/>
    </location>
</feature>
<organism evidence="2 3">
    <name type="scientific">Paspalum notatum var. saurae</name>
    <dbReference type="NCBI Taxonomy" id="547442"/>
    <lineage>
        <taxon>Eukaryota</taxon>
        <taxon>Viridiplantae</taxon>
        <taxon>Streptophyta</taxon>
        <taxon>Embryophyta</taxon>
        <taxon>Tracheophyta</taxon>
        <taxon>Spermatophyta</taxon>
        <taxon>Magnoliopsida</taxon>
        <taxon>Liliopsida</taxon>
        <taxon>Poales</taxon>
        <taxon>Poaceae</taxon>
        <taxon>PACMAD clade</taxon>
        <taxon>Panicoideae</taxon>
        <taxon>Andropogonodae</taxon>
        <taxon>Paspaleae</taxon>
        <taxon>Paspalinae</taxon>
        <taxon>Paspalum</taxon>
    </lineage>
</organism>
<evidence type="ECO:0000313" key="2">
    <source>
        <dbReference type="EMBL" id="WVZ85968.1"/>
    </source>
</evidence>
<dbReference type="AlphaFoldDB" id="A0AAQ3U5W0"/>
<protein>
    <submittedName>
        <fullName evidence="2">Uncharacterized protein</fullName>
    </submittedName>
</protein>
<name>A0AAQ3U5W0_PASNO</name>
<evidence type="ECO:0000256" key="1">
    <source>
        <dbReference type="SAM" id="MobiDB-lite"/>
    </source>
</evidence>
<feature type="region of interest" description="Disordered" evidence="1">
    <location>
        <begin position="244"/>
        <end position="276"/>
    </location>
</feature>
<accession>A0AAQ3U5W0</accession>
<feature type="non-terminal residue" evidence="2">
    <location>
        <position position="438"/>
    </location>
</feature>
<feature type="region of interest" description="Disordered" evidence="1">
    <location>
        <begin position="98"/>
        <end position="125"/>
    </location>
</feature>
<feature type="compositionally biased region" description="Polar residues" evidence="1">
    <location>
        <begin position="245"/>
        <end position="257"/>
    </location>
</feature>
<gene>
    <name evidence="2" type="ORF">U9M48_032821</name>
</gene>
<dbReference type="Proteomes" id="UP001341281">
    <property type="component" value="Chromosome 07"/>
</dbReference>
<evidence type="ECO:0000313" key="3">
    <source>
        <dbReference type="Proteomes" id="UP001341281"/>
    </source>
</evidence>
<sequence length="438" mass="46107">TCIRGLHGVAAVLEAVHGAAEERHVGADAPVTGERPHDEDGALVRQVSRHEEERPAGAEVHVLERGVQQAVHLEVRAEHRFRGVGRRHQPLPLHRAAAREVHERPERPSTRATARDTSSAACHSGLPTSSRAVAAAHAQSTTLPVYPSGTLIRARPFTATRSRVTSPPSSPRALVTHRHRWATRHSAVPYGRGARADARDLSSDTSSRVKCALCTTTSSSSTTLADRLPLGVFPPCGRGRGRGALNSTPRCSNSTRGGTRGEKRDARSCTGAGSMGTPRVAWPHASRKWHAAWPSATAWCMVWPTASEPHANRVTWTISSRASAPVLGCRLSAAGVGSSSAGMTLASATSAVASTNRAPASSSRIARLPWASTPSRPAHSRYSASAFASPASRTALGGAGGWKKFTPEMYWSKLALSNTVSGTASTDANGKLAPPSSP</sequence>
<dbReference type="EMBL" id="CP144751">
    <property type="protein sequence ID" value="WVZ85968.1"/>
    <property type="molecule type" value="Genomic_DNA"/>
</dbReference>
<keyword evidence="3" id="KW-1185">Reference proteome</keyword>
<feature type="compositionally biased region" description="Low complexity" evidence="1">
    <location>
        <begin position="110"/>
        <end position="121"/>
    </location>
</feature>
<reference evidence="2 3" key="1">
    <citation type="submission" date="2024-02" db="EMBL/GenBank/DDBJ databases">
        <title>High-quality chromosome-scale genome assembly of Pensacola bahiagrass (Paspalum notatum Flugge var. saurae).</title>
        <authorList>
            <person name="Vega J.M."/>
            <person name="Podio M."/>
            <person name="Orjuela J."/>
            <person name="Siena L.A."/>
            <person name="Pessino S.C."/>
            <person name="Combes M.C."/>
            <person name="Mariac C."/>
            <person name="Albertini E."/>
            <person name="Pupilli F."/>
            <person name="Ortiz J.P.A."/>
            <person name="Leblanc O."/>
        </authorList>
    </citation>
    <scope>NUCLEOTIDE SEQUENCE [LARGE SCALE GENOMIC DNA]</scope>
    <source>
        <strain evidence="2">R1</strain>
        <tissue evidence="2">Leaf</tissue>
    </source>
</reference>
<proteinExistence type="predicted"/>